<evidence type="ECO:0000313" key="2">
    <source>
        <dbReference type="EMBL" id="MYR31668.1"/>
    </source>
</evidence>
<dbReference type="InterPro" id="IPR007575">
    <property type="entry name" value="SchA_CurD-like"/>
</dbReference>
<dbReference type="AlphaFoldDB" id="A0A7K2INY0"/>
<organism evidence="2 3">
    <name type="scientific">Nocardiopsis alba</name>
    <dbReference type="NCBI Taxonomy" id="53437"/>
    <lineage>
        <taxon>Bacteria</taxon>
        <taxon>Bacillati</taxon>
        <taxon>Actinomycetota</taxon>
        <taxon>Actinomycetes</taxon>
        <taxon>Streptosporangiales</taxon>
        <taxon>Nocardiopsidaceae</taxon>
        <taxon>Nocardiopsis</taxon>
    </lineage>
</organism>
<comment type="caution">
    <text evidence="2">The sequence shown here is derived from an EMBL/GenBank/DDBJ whole genome shotgun (WGS) entry which is preliminary data.</text>
</comment>
<name>A0A7K2INY0_9ACTN</name>
<proteinExistence type="predicted"/>
<dbReference type="Proteomes" id="UP000467124">
    <property type="component" value="Unassembled WGS sequence"/>
</dbReference>
<accession>A0A7K2INY0</accession>
<dbReference type="EMBL" id="WWHY01000001">
    <property type="protein sequence ID" value="MYR31668.1"/>
    <property type="molecule type" value="Genomic_DNA"/>
</dbReference>
<dbReference type="Pfam" id="PF04486">
    <property type="entry name" value="SchA_CurD"/>
    <property type="match status" value="1"/>
</dbReference>
<feature type="domain" description="SchA/CurD-like" evidence="1">
    <location>
        <begin position="9"/>
        <end position="118"/>
    </location>
</feature>
<sequence length="229" mass="24903">MSPAVGAPMVRAALSFTVLPESVDEISAILRGYPRPALVVDQDTRLLRTSVFLHGNRVVRVVDVQGDLGAALRHLAAQPRVRRVEERLNPHLTEPRDLTDPQAARAFFTRAMLRATRTPSMTGAARPRRDAYLLPLGEGSGEQAAKMLASVSDTLPPEVEATVLHREDVLVWLIESEGGEGADAMRRALTTHQEALADLLDADPANGNAPLLERCHMSQITDRVAEEGV</sequence>
<evidence type="ECO:0000259" key="1">
    <source>
        <dbReference type="Pfam" id="PF04486"/>
    </source>
</evidence>
<reference evidence="2 3" key="1">
    <citation type="journal article" date="2019" name="Nat. Commun.">
        <title>The antimicrobial potential of Streptomyces from insect microbiomes.</title>
        <authorList>
            <person name="Chevrette M.G."/>
            <person name="Carlson C.M."/>
            <person name="Ortega H.E."/>
            <person name="Thomas C."/>
            <person name="Ananiev G.E."/>
            <person name="Barns K.J."/>
            <person name="Book A.J."/>
            <person name="Cagnazzo J."/>
            <person name="Carlos C."/>
            <person name="Flanigan W."/>
            <person name="Grubbs K.J."/>
            <person name="Horn H.A."/>
            <person name="Hoffmann F.M."/>
            <person name="Klassen J.L."/>
            <person name="Knack J.J."/>
            <person name="Lewin G.R."/>
            <person name="McDonald B.R."/>
            <person name="Muller L."/>
            <person name="Melo W.G.P."/>
            <person name="Pinto-Tomas A.A."/>
            <person name="Schmitz A."/>
            <person name="Wendt-Pienkowski E."/>
            <person name="Wildman S."/>
            <person name="Zhao M."/>
            <person name="Zhang F."/>
            <person name="Bugni T.S."/>
            <person name="Andes D.R."/>
            <person name="Pupo M.T."/>
            <person name="Currie C.R."/>
        </authorList>
    </citation>
    <scope>NUCLEOTIDE SEQUENCE [LARGE SCALE GENOMIC DNA]</scope>
    <source>
        <strain evidence="2 3">SID5840</strain>
    </source>
</reference>
<gene>
    <name evidence="2" type="ORF">GTW20_05135</name>
</gene>
<protein>
    <recommendedName>
        <fullName evidence="1">SchA/CurD-like domain-containing protein</fullName>
    </recommendedName>
</protein>
<evidence type="ECO:0000313" key="3">
    <source>
        <dbReference type="Proteomes" id="UP000467124"/>
    </source>
</evidence>